<organism evidence="2 3">
    <name type="scientific">Umezawaea endophytica</name>
    <dbReference type="NCBI Taxonomy" id="1654476"/>
    <lineage>
        <taxon>Bacteria</taxon>
        <taxon>Bacillati</taxon>
        <taxon>Actinomycetota</taxon>
        <taxon>Actinomycetes</taxon>
        <taxon>Pseudonocardiales</taxon>
        <taxon>Pseudonocardiaceae</taxon>
        <taxon>Umezawaea</taxon>
    </lineage>
</organism>
<dbReference type="Proteomes" id="UP001141259">
    <property type="component" value="Unassembled WGS sequence"/>
</dbReference>
<keyword evidence="3" id="KW-1185">Reference proteome</keyword>
<dbReference type="GO" id="GO:0003824">
    <property type="term" value="F:catalytic activity"/>
    <property type="evidence" value="ECO:0007669"/>
    <property type="project" value="InterPro"/>
</dbReference>
<dbReference type="CDD" id="cd06558">
    <property type="entry name" value="crotonase-like"/>
    <property type="match status" value="1"/>
</dbReference>
<dbReference type="PANTHER" id="PTHR43459:SF1">
    <property type="entry name" value="EG:BACN32G11.4 PROTEIN"/>
    <property type="match status" value="1"/>
</dbReference>
<dbReference type="SUPFAM" id="SSF52096">
    <property type="entry name" value="ClpP/crotonase"/>
    <property type="match status" value="1"/>
</dbReference>
<dbReference type="Pfam" id="PF00378">
    <property type="entry name" value="ECH_1"/>
    <property type="match status" value="1"/>
</dbReference>
<proteinExistence type="inferred from homology"/>
<accession>A0A9X2VF11</accession>
<comment type="caution">
    <text evidence="2">The sequence shown here is derived from an EMBL/GenBank/DDBJ whole genome shotgun (WGS) entry which is preliminary data.</text>
</comment>
<dbReference type="EMBL" id="JANYMP010000001">
    <property type="protein sequence ID" value="MCS7475480.1"/>
    <property type="molecule type" value="Genomic_DNA"/>
</dbReference>
<comment type="similarity">
    <text evidence="1">Belongs to the enoyl-CoA hydratase/isomerase family.</text>
</comment>
<dbReference type="InterPro" id="IPR029045">
    <property type="entry name" value="ClpP/crotonase-like_dom_sf"/>
</dbReference>
<dbReference type="PROSITE" id="PS00166">
    <property type="entry name" value="ENOYL_COA_HYDRATASE"/>
    <property type="match status" value="1"/>
</dbReference>
<dbReference type="AlphaFoldDB" id="A0A9X2VF11"/>
<evidence type="ECO:0000313" key="3">
    <source>
        <dbReference type="Proteomes" id="UP001141259"/>
    </source>
</evidence>
<reference evidence="2" key="1">
    <citation type="submission" date="2022-08" db="EMBL/GenBank/DDBJ databases">
        <authorList>
            <person name="Tistechok S."/>
            <person name="Samborskyy M."/>
            <person name="Roman I."/>
        </authorList>
    </citation>
    <scope>NUCLEOTIDE SEQUENCE</scope>
    <source>
        <strain evidence="2">DSM 103496</strain>
    </source>
</reference>
<dbReference type="PANTHER" id="PTHR43459">
    <property type="entry name" value="ENOYL-COA HYDRATASE"/>
    <property type="match status" value="1"/>
</dbReference>
<protein>
    <submittedName>
        <fullName evidence="2">Enoyl-CoA hydratase-related protein</fullName>
    </submittedName>
</protein>
<name>A0A9X2VF11_9PSEU</name>
<dbReference type="InterPro" id="IPR001753">
    <property type="entry name" value="Enoyl-CoA_hydra/iso"/>
</dbReference>
<dbReference type="InterPro" id="IPR018376">
    <property type="entry name" value="Enoyl-CoA_hyd/isom_CS"/>
</dbReference>
<evidence type="ECO:0000256" key="1">
    <source>
        <dbReference type="RuleBase" id="RU003707"/>
    </source>
</evidence>
<sequence length="254" mass="26786">MTPEVRFEVEHGIAVLTISNPSIKNALTLKMSHQLTEFCERIDADQSIGAVVVRGDGGTFCSGADTRSWSGTYADPMSDSAYAETDDIYGAFYRVGQIKVPTISAVRGAAVGAGLNLALATDLRIVAEDARLIAGFLKAGIHPGGGFFTISSRVAGREAAAAMGVFSEEVSGTRAVHIGLAWEAVADDAVEARALELAGRVAGDPVLARRVAKSFRAEADPSPLPWSTAIEVERGVQIWTQARRLRGAVEGDGR</sequence>
<dbReference type="RefSeq" id="WP_259620995.1">
    <property type="nucleotide sequence ID" value="NZ_JANYMP010000001.1"/>
</dbReference>
<evidence type="ECO:0000313" key="2">
    <source>
        <dbReference type="EMBL" id="MCS7475480.1"/>
    </source>
</evidence>
<dbReference type="Gene3D" id="3.90.226.10">
    <property type="entry name" value="2-enoyl-CoA Hydratase, Chain A, domain 1"/>
    <property type="match status" value="1"/>
</dbReference>
<gene>
    <name evidence="2" type="ORF">NZH93_01325</name>
</gene>